<gene>
    <name evidence="7" type="ORF">UFOPK1762_01564</name>
</gene>
<reference evidence="7" key="1">
    <citation type="submission" date="2020-05" db="EMBL/GenBank/DDBJ databases">
        <authorList>
            <person name="Chiriac C."/>
            <person name="Salcher M."/>
            <person name="Ghai R."/>
            <person name="Kavagutti S V."/>
        </authorList>
    </citation>
    <scope>NUCLEOTIDE SEQUENCE</scope>
</reference>
<keyword evidence="5" id="KW-0862">Zinc</keyword>
<dbReference type="InterPro" id="IPR050072">
    <property type="entry name" value="Peptidase_M20A"/>
</dbReference>
<dbReference type="Pfam" id="PF01546">
    <property type="entry name" value="Peptidase_M20"/>
    <property type="match status" value="1"/>
</dbReference>
<keyword evidence="3" id="KW-0479">Metal-binding</keyword>
<dbReference type="AlphaFoldDB" id="A0A6J6GDT8"/>
<comment type="cofactor">
    <cofactor evidence="1">
        <name>Zn(2+)</name>
        <dbReference type="ChEBI" id="CHEBI:29105"/>
    </cofactor>
</comment>
<name>A0A6J6GDT8_9ZZZZ</name>
<dbReference type="PANTHER" id="PTHR43808">
    <property type="entry name" value="ACETYLORNITHINE DEACETYLASE"/>
    <property type="match status" value="1"/>
</dbReference>
<evidence type="ECO:0000256" key="3">
    <source>
        <dbReference type="ARBA" id="ARBA00022723"/>
    </source>
</evidence>
<organism evidence="7">
    <name type="scientific">freshwater metagenome</name>
    <dbReference type="NCBI Taxonomy" id="449393"/>
    <lineage>
        <taxon>unclassified sequences</taxon>
        <taxon>metagenomes</taxon>
        <taxon>ecological metagenomes</taxon>
    </lineage>
</organism>
<dbReference type="InterPro" id="IPR002933">
    <property type="entry name" value="Peptidase_M20"/>
</dbReference>
<sequence>MAFHGDSAVVLARFCLDSMLESQVRRTVRGMSGKTQNGEEECTELLQALIRNACVNDGTVESGGEIRSASVLENFLEGPGLELESYDAAPGRRSLVARIEGSDPTAPTLLLMGHTDVVPANPDHWSRDPFGGDLVDGEVWGRGAIDMLNITSSMAVAFKRLARSGFTPRGTLVYLAVADEESSGVYGAEHLINHERDAVMADYVITESGGIPLPSPNGLKLPVLVGEKGLFGIRIRVGGTAGHGSQPYKTDNALLTAAEVVRRIGEFQPETHIHDTWRRFIESMGYPEEITGPLLSVDGLDDILEHLPLGMARQFHACTHTTFAPTVIHGGSKINVIPDSVDLEVDIRTLPGHDADMVLAELRLALGDLADAVTIEQISYDSSSSSPTDTPLWESLSRVTQQWYPGSETVPFLTVGATDARFFRREDRVAYGFGLFSENLTFEDFGKMFHGDDERIDTRSLGLSTELWEAVAQDLLTTRES</sequence>
<dbReference type="InterPro" id="IPR011650">
    <property type="entry name" value="Peptidase_M20_dimer"/>
</dbReference>
<dbReference type="GO" id="GO:0046872">
    <property type="term" value="F:metal ion binding"/>
    <property type="evidence" value="ECO:0007669"/>
    <property type="project" value="UniProtKB-KW"/>
</dbReference>
<dbReference type="PROSITE" id="PS00758">
    <property type="entry name" value="ARGE_DAPE_CPG2_1"/>
    <property type="match status" value="1"/>
</dbReference>
<proteinExistence type="inferred from homology"/>
<dbReference type="GO" id="GO:0016787">
    <property type="term" value="F:hydrolase activity"/>
    <property type="evidence" value="ECO:0007669"/>
    <property type="project" value="UniProtKB-KW"/>
</dbReference>
<dbReference type="Gene3D" id="1.10.150.900">
    <property type="match status" value="1"/>
</dbReference>
<dbReference type="InterPro" id="IPR036264">
    <property type="entry name" value="Bact_exopeptidase_dim_dom"/>
</dbReference>
<dbReference type="SUPFAM" id="SSF55031">
    <property type="entry name" value="Bacterial exopeptidase dimerisation domain"/>
    <property type="match status" value="1"/>
</dbReference>
<evidence type="ECO:0000256" key="4">
    <source>
        <dbReference type="ARBA" id="ARBA00022801"/>
    </source>
</evidence>
<evidence type="ECO:0000313" key="7">
    <source>
        <dbReference type="EMBL" id="CAB4594978.1"/>
    </source>
</evidence>
<comment type="similarity">
    <text evidence="2">Belongs to the peptidase M20A family.</text>
</comment>
<feature type="domain" description="Peptidase M20 dimerisation" evidence="6">
    <location>
        <begin position="225"/>
        <end position="370"/>
    </location>
</feature>
<accession>A0A6J6GDT8</accession>
<evidence type="ECO:0000256" key="5">
    <source>
        <dbReference type="ARBA" id="ARBA00022833"/>
    </source>
</evidence>
<evidence type="ECO:0000256" key="1">
    <source>
        <dbReference type="ARBA" id="ARBA00001947"/>
    </source>
</evidence>
<evidence type="ECO:0000256" key="2">
    <source>
        <dbReference type="ARBA" id="ARBA00006247"/>
    </source>
</evidence>
<evidence type="ECO:0000259" key="6">
    <source>
        <dbReference type="Pfam" id="PF07687"/>
    </source>
</evidence>
<keyword evidence="4" id="KW-0378">Hydrolase</keyword>
<dbReference type="Gene3D" id="3.40.630.10">
    <property type="entry name" value="Zn peptidases"/>
    <property type="match status" value="1"/>
</dbReference>
<dbReference type="PANTHER" id="PTHR43808:SF8">
    <property type="entry name" value="PEPTIDASE M20 DIMERISATION DOMAIN-CONTAINING PROTEIN"/>
    <property type="match status" value="1"/>
</dbReference>
<dbReference type="EMBL" id="CAEZTY010000077">
    <property type="protein sequence ID" value="CAB4594978.1"/>
    <property type="molecule type" value="Genomic_DNA"/>
</dbReference>
<dbReference type="SUPFAM" id="SSF53187">
    <property type="entry name" value="Zn-dependent exopeptidases"/>
    <property type="match status" value="1"/>
</dbReference>
<dbReference type="Pfam" id="PF07687">
    <property type="entry name" value="M20_dimer"/>
    <property type="match status" value="1"/>
</dbReference>
<dbReference type="InterPro" id="IPR001261">
    <property type="entry name" value="ArgE/DapE_CS"/>
</dbReference>
<dbReference type="Gene3D" id="3.30.70.360">
    <property type="match status" value="1"/>
</dbReference>
<protein>
    <submittedName>
        <fullName evidence="7">Unannotated protein</fullName>
    </submittedName>
</protein>